<dbReference type="Pfam" id="PF04043">
    <property type="entry name" value="PMEI"/>
    <property type="match status" value="1"/>
</dbReference>
<dbReference type="Gene3D" id="1.20.140.40">
    <property type="entry name" value="Invertase/pectin methylesterase inhibitor family protein"/>
    <property type="match status" value="1"/>
</dbReference>
<evidence type="ECO:0000313" key="4">
    <source>
        <dbReference type="EMBL" id="KAK9670516.1"/>
    </source>
</evidence>
<evidence type="ECO:0000313" key="5">
    <source>
        <dbReference type="Proteomes" id="UP001443914"/>
    </source>
</evidence>
<dbReference type="Proteomes" id="UP001443914">
    <property type="component" value="Unassembled WGS sequence"/>
</dbReference>
<gene>
    <name evidence="4" type="ORF">RND81_13G206600</name>
</gene>
<dbReference type="InterPro" id="IPR035513">
    <property type="entry name" value="Invertase/methylesterase_inhib"/>
</dbReference>
<keyword evidence="2" id="KW-0812">Transmembrane</keyword>
<dbReference type="InterPro" id="IPR006501">
    <property type="entry name" value="Pectinesterase_inhib_dom"/>
</dbReference>
<keyword evidence="1" id="KW-0732">Signal</keyword>
<dbReference type="PANTHER" id="PTHR31080:SF64">
    <property type="entry name" value="PLANT INVERTASE_PECTIN METHYLESTERASE INHIBITOR SUPERFAMILY PROTEIN"/>
    <property type="match status" value="1"/>
</dbReference>
<evidence type="ECO:0000256" key="2">
    <source>
        <dbReference type="SAM" id="Phobius"/>
    </source>
</evidence>
<dbReference type="GO" id="GO:0004857">
    <property type="term" value="F:enzyme inhibitor activity"/>
    <property type="evidence" value="ECO:0007669"/>
    <property type="project" value="InterPro"/>
</dbReference>
<sequence>MLCYVTQHNSHTKNCTKLLSMTPMYVHVSSSITLLIFLIFHAHSISTIESFSSSPNTTVTDDYIRKCCNVTLYQFLCYTSLSGHYTGPTDDLGSLTCAAIRVSLTEATAVADYVASVNWTASTSQVVGLAVRDCTKLTKAAVGQVRQSLTLMAEVVDASGGAYNETEGKRLRFDLNSVQTWMSAGITDQTTCMQGFKDVGAKDDDQVETQVHEKVWVVIKLISNALALVNSYVDDVFHYTQILV</sequence>
<dbReference type="InterPro" id="IPR051955">
    <property type="entry name" value="PME_Inhibitor"/>
</dbReference>
<accession>A0AAW1H0B1</accession>
<reference evidence="4" key="1">
    <citation type="submission" date="2024-03" db="EMBL/GenBank/DDBJ databases">
        <title>WGS assembly of Saponaria officinalis var. Norfolk2.</title>
        <authorList>
            <person name="Jenkins J."/>
            <person name="Shu S."/>
            <person name="Grimwood J."/>
            <person name="Barry K."/>
            <person name="Goodstein D."/>
            <person name="Schmutz J."/>
            <person name="Leebens-Mack J."/>
            <person name="Osbourn A."/>
        </authorList>
    </citation>
    <scope>NUCLEOTIDE SEQUENCE [LARGE SCALE GENOMIC DNA]</scope>
    <source>
        <strain evidence="4">JIC</strain>
    </source>
</reference>
<dbReference type="SMART" id="SM00856">
    <property type="entry name" value="PMEI"/>
    <property type="match status" value="1"/>
</dbReference>
<dbReference type="EMBL" id="JBDFQZ010000013">
    <property type="protein sequence ID" value="KAK9670516.1"/>
    <property type="molecule type" value="Genomic_DNA"/>
</dbReference>
<dbReference type="SUPFAM" id="SSF101148">
    <property type="entry name" value="Plant invertase/pectin methylesterase inhibitor"/>
    <property type="match status" value="1"/>
</dbReference>
<evidence type="ECO:0000256" key="1">
    <source>
        <dbReference type="ARBA" id="ARBA00022729"/>
    </source>
</evidence>
<protein>
    <recommendedName>
        <fullName evidence="3">Pectinesterase inhibitor domain-containing protein</fullName>
    </recommendedName>
</protein>
<dbReference type="PANTHER" id="PTHR31080">
    <property type="entry name" value="PECTINESTERASE INHIBITOR-LIKE"/>
    <property type="match status" value="1"/>
</dbReference>
<keyword evidence="5" id="KW-1185">Reference proteome</keyword>
<proteinExistence type="predicted"/>
<organism evidence="4 5">
    <name type="scientific">Saponaria officinalis</name>
    <name type="common">Common soapwort</name>
    <name type="synonym">Lychnis saponaria</name>
    <dbReference type="NCBI Taxonomy" id="3572"/>
    <lineage>
        <taxon>Eukaryota</taxon>
        <taxon>Viridiplantae</taxon>
        <taxon>Streptophyta</taxon>
        <taxon>Embryophyta</taxon>
        <taxon>Tracheophyta</taxon>
        <taxon>Spermatophyta</taxon>
        <taxon>Magnoliopsida</taxon>
        <taxon>eudicotyledons</taxon>
        <taxon>Gunneridae</taxon>
        <taxon>Pentapetalae</taxon>
        <taxon>Caryophyllales</taxon>
        <taxon>Caryophyllaceae</taxon>
        <taxon>Caryophylleae</taxon>
        <taxon>Saponaria</taxon>
    </lineage>
</organism>
<evidence type="ECO:0000259" key="3">
    <source>
        <dbReference type="SMART" id="SM00856"/>
    </source>
</evidence>
<keyword evidence="2" id="KW-1133">Transmembrane helix</keyword>
<name>A0AAW1H0B1_SAPOF</name>
<dbReference type="NCBIfam" id="TIGR01614">
    <property type="entry name" value="PME_inhib"/>
    <property type="match status" value="1"/>
</dbReference>
<dbReference type="CDD" id="cd15798">
    <property type="entry name" value="PMEI-like_3"/>
    <property type="match status" value="1"/>
</dbReference>
<dbReference type="AlphaFoldDB" id="A0AAW1H0B1"/>
<feature type="domain" description="Pectinesterase inhibitor" evidence="3">
    <location>
        <begin position="59"/>
        <end position="228"/>
    </location>
</feature>
<comment type="caution">
    <text evidence="4">The sequence shown here is derived from an EMBL/GenBank/DDBJ whole genome shotgun (WGS) entry which is preliminary data.</text>
</comment>
<keyword evidence="2" id="KW-0472">Membrane</keyword>
<feature type="transmembrane region" description="Helical" evidence="2">
    <location>
        <begin position="24"/>
        <end position="42"/>
    </location>
</feature>